<dbReference type="EMBL" id="VXIV02002207">
    <property type="protein sequence ID" value="KAF6026771.1"/>
    <property type="molecule type" value="Genomic_DNA"/>
</dbReference>
<dbReference type="Proteomes" id="UP000593567">
    <property type="component" value="Unassembled WGS sequence"/>
</dbReference>
<organism evidence="1 2">
    <name type="scientific">Bugula neritina</name>
    <name type="common">Brown bryozoan</name>
    <name type="synonym">Sertularia neritina</name>
    <dbReference type="NCBI Taxonomy" id="10212"/>
    <lineage>
        <taxon>Eukaryota</taxon>
        <taxon>Metazoa</taxon>
        <taxon>Spiralia</taxon>
        <taxon>Lophotrochozoa</taxon>
        <taxon>Bryozoa</taxon>
        <taxon>Gymnolaemata</taxon>
        <taxon>Cheilostomatida</taxon>
        <taxon>Flustrina</taxon>
        <taxon>Buguloidea</taxon>
        <taxon>Bugulidae</taxon>
        <taxon>Bugula</taxon>
    </lineage>
</organism>
<evidence type="ECO:0000313" key="1">
    <source>
        <dbReference type="EMBL" id="KAF6026771.1"/>
    </source>
</evidence>
<gene>
    <name evidence="1" type="ORF">EB796_014919</name>
</gene>
<sequence>MFTSHLQRPCLVPVNIIVLPSELTKNWLPRDYQQMIQQYKLLFSSRRWTLCKHYEIYSFAQEWNIVTDAYMMRTGE</sequence>
<keyword evidence="2" id="KW-1185">Reference proteome</keyword>
<name>A0A7J7JMA1_BUGNE</name>
<accession>A0A7J7JMA1</accession>
<comment type="caution">
    <text evidence="1">The sequence shown here is derived from an EMBL/GenBank/DDBJ whole genome shotgun (WGS) entry which is preliminary data.</text>
</comment>
<proteinExistence type="predicted"/>
<dbReference type="AlphaFoldDB" id="A0A7J7JMA1"/>
<protein>
    <submittedName>
        <fullName evidence="1">Uncharacterized protein</fullName>
    </submittedName>
</protein>
<reference evidence="1" key="1">
    <citation type="submission" date="2020-06" db="EMBL/GenBank/DDBJ databases">
        <title>Draft genome of Bugula neritina, a colonial animal packing powerful symbionts and potential medicines.</title>
        <authorList>
            <person name="Rayko M."/>
        </authorList>
    </citation>
    <scope>NUCLEOTIDE SEQUENCE [LARGE SCALE GENOMIC DNA]</scope>
    <source>
        <strain evidence="1">Kwan_BN1</strain>
    </source>
</reference>
<evidence type="ECO:0000313" key="2">
    <source>
        <dbReference type="Proteomes" id="UP000593567"/>
    </source>
</evidence>